<dbReference type="HOGENOM" id="CLU_040192_0_0_1"/>
<protein>
    <submittedName>
        <fullName evidence="1">Uncharacterized protein</fullName>
    </submittedName>
</protein>
<dbReference type="AlphaFoldDB" id="A8N816"/>
<dbReference type="InParanoid" id="A8N816"/>
<dbReference type="eggNOG" id="ENOG502SS8T">
    <property type="taxonomic scope" value="Eukaryota"/>
</dbReference>
<dbReference type="Gene3D" id="3.80.10.10">
    <property type="entry name" value="Ribonuclease Inhibitor"/>
    <property type="match status" value="1"/>
</dbReference>
<reference evidence="1 2" key="1">
    <citation type="journal article" date="2010" name="Proc. Natl. Acad. Sci. U.S.A.">
        <title>Insights into evolution of multicellular fungi from the assembled chromosomes of the mushroom Coprinopsis cinerea (Coprinus cinereus).</title>
        <authorList>
            <person name="Stajich J.E."/>
            <person name="Wilke S.K."/>
            <person name="Ahren D."/>
            <person name="Au C.H."/>
            <person name="Birren B.W."/>
            <person name="Borodovsky M."/>
            <person name="Burns C."/>
            <person name="Canback B."/>
            <person name="Casselton L.A."/>
            <person name="Cheng C.K."/>
            <person name="Deng J."/>
            <person name="Dietrich F.S."/>
            <person name="Fargo D.C."/>
            <person name="Farman M.L."/>
            <person name="Gathman A.C."/>
            <person name="Goldberg J."/>
            <person name="Guigo R."/>
            <person name="Hoegger P.J."/>
            <person name="Hooker J.B."/>
            <person name="Huggins A."/>
            <person name="James T.Y."/>
            <person name="Kamada T."/>
            <person name="Kilaru S."/>
            <person name="Kodira C."/>
            <person name="Kues U."/>
            <person name="Kupfer D."/>
            <person name="Kwan H.S."/>
            <person name="Lomsadze A."/>
            <person name="Li W."/>
            <person name="Lilly W.W."/>
            <person name="Ma L.J."/>
            <person name="Mackey A.J."/>
            <person name="Manning G."/>
            <person name="Martin F."/>
            <person name="Muraguchi H."/>
            <person name="Natvig D.O."/>
            <person name="Palmerini H."/>
            <person name="Ramesh M.A."/>
            <person name="Rehmeyer C.J."/>
            <person name="Roe B.A."/>
            <person name="Shenoy N."/>
            <person name="Stanke M."/>
            <person name="Ter-Hovhannisyan V."/>
            <person name="Tunlid A."/>
            <person name="Velagapudi R."/>
            <person name="Vision T.J."/>
            <person name="Zeng Q."/>
            <person name="Zolan M.E."/>
            <person name="Pukkila P.J."/>
        </authorList>
    </citation>
    <scope>NUCLEOTIDE SEQUENCE [LARGE SCALE GENOMIC DNA]</scope>
    <source>
        <strain evidence="2">Okayama-7 / 130 / ATCC MYA-4618 / FGSC 9003</strain>
    </source>
</reference>
<dbReference type="KEGG" id="cci:CC1G_11809"/>
<sequence>MIISVPPEIFLHISEYFPIYEIPATFYSLALSGRALSNIILPLLWSRLILRNERDARTAIQTILQDRGKGASVQGIYIVSELSAQTRLDPESLDVLSALERLVETGALPILQKLELNPVGSSWHQDASGTLHPRQYGQFPTSFWRALERSCPQLTSLTLRSMDDWSEHGTSFIKESGIFEVQNLTSLTLEPSDAQADTLPMDGYLEIQFPCLERVMFAGFVLSNTEKATEFWKAHPTLERVHVRHYGWKWENVATQHRFSKEAGAIEGLLPNLKYLEAQPFDLLNIPTIVRRLERLTVQSPRVPTILSQILTLDFPCLRSLSIIQSQFLVVDAENQTLEAAAALGFENRNPLERTFVYDLVKTLVYLAPNLEELAIRVHSLIAINCDIIAPDLAHLKNLERFFFYDAKWKLESNDYQEGFLESQVRKMADVCRSLTQVGSLCAPAYGGFPTAYISRNEDGSVSTIRMGRSRGLIIGDEDRAFPRRQSNLYVTRL</sequence>
<dbReference type="InterPro" id="IPR032675">
    <property type="entry name" value="LRR_dom_sf"/>
</dbReference>
<gene>
    <name evidence="1" type="ORF">CC1G_11809</name>
</gene>
<proteinExistence type="predicted"/>
<dbReference type="SUPFAM" id="SSF52047">
    <property type="entry name" value="RNI-like"/>
    <property type="match status" value="1"/>
</dbReference>
<organism evidence="1 2">
    <name type="scientific">Coprinopsis cinerea (strain Okayama-7 / 130 / ATCC MYA-4618 / FGSC 9003)</name>
    <name type="common">Inky cap fungus</name>
    <name type="synonym">Hormographiella aspergillata</name>
    <dbReference type="NCBI Taxonomy" id="240176"/>
    <lineage>
        <taxon>Eukaryota</taxon>
        <taxon>Fungi</taxon>
        <taxon>Dikarya</taxon>
        <taxon>Basidiomycota</taxon>
        <taxon>Agaricomycotina</taxon>
        <taxon>Agaricomycetes</taxon>
        <taxon>Agaricomycetidae</taxon>
        <taxon>Agaricales</taxon>
        <taxon>Agaricineae</taxon>
        <taxon>Psathyrellaceae</taxon>
        <taxon>Coprinopsis</taxon>
    </lineage>
</organism>
<keyword evidence="2" id="KW-1185">Reference proteome</keyword>
<dbReference type="OrthoDB" id="2995895at2759"/>
<dbReference type="EMBL" id="AACS02000003">
    <property type="protein sequence ID" value="EAU90855.2"/>
    <property type="molecule type" value="Genomic_DNA"/>
</dbReference>
<name>A8N816_COPC7</name>
<dbReference type="Proteomes" id="UP000001861">
    <property type="component" value="Unassembled WGS sequence"/>
</dbReference>
<dbReference type="VEuPathDB" id="FungiDB:CC1G_11809"/>
<evidence type="ECO:0000313" key="1">
    <source>
        <dbReference type="EMBL" id="EAU90855.2"/>
    </source>
</evidence>
<accession>A8N816</accession>
<dbReference type="RefSeq" id="XP_001830972.2">
    <property type="nucleotide sequence ID" value="XM_001830920.2"/>
</dbReference>
<comment type="caution">
    <text evidence="1">The sequence shown here is derived from an EMBL/GenBank/DDBJ whole genome shotgun (WGS) entry which is preliminary data.</text>
</comment>
<dbReference type="GeneID" id="6007410"/>
<evidence type="ECO:0000313" key="2">
    <source>
        <dbReference type="Proteomes" id="UP000001861"/>
    </source>
</evidence>